<evidence type="ECO:0000256" key="1">
    <source>
        <dbReference type="ARBA" id="ARBA00008210"/>
    </source>
</evidence>
<feature type="signal peptide" evidence="4">
    <location>
        <begin position="1"/>
        <end position="20"/>
    </location>
</feature>
<proteinExistence type="inferred from homology"/>
<dbReference type="GO" id="GO:0004867">
    <property type="term" value="F:serine-type endopeptidase inhibitor activity"/>
    <property type="evidence" value="ECO:0007669"/>
    <property type="project" value="UniProtKB-KW"/>
</dbReference>
<evidence type="ECO:0008006" key="6">
    <source>
        <dbReference type="Google" id="ProtNLM"/>
    </source>
</evidence>
<evidence type="ECO:0000256" key="4">
    <source>
        <dbReference type="SAM" id="SignalP"/>
    </source>
</evidence>
<keyword evidence="2" id="KW-0646">Protease inhibitor</keyword>
<dbReference type="SUPFAM" id="SSF54654">
    <property type="entry name" value="CI-2 family of serine protease inhibitors"/>
    <property type="match status" value="1"/>
</dbReference>
<dbReference type="InterPro" id="IPR036354">
    <property type="entry name" value="Prot_inh_pot1_sf"/>
</dbReference>
<reference evidence="5" key="1">
    <citation type="submission" date="2021-01" db="EMBL/GenBank/DDBJ databases">
        <authorList>
            <person name="Corre E."/>
            <person name="Pelletier E."/>
            <person name="Niang G."/>
            <person name="Scheremetjew M."/>
            <person name="Finn R."/>
            <person name="Kale V."/>
            <person name="Holt S."/>
            <person name="Cochrane G."/>
            <person name="Meng A."/>
            <person name="Brown T."/>
            <person name="Cohen L."/>
        </authorList>
    </citation>
    <scope>NUCLEOTIDE SEQUENCE</scope>
    <source>
        <strain evidence="5">CCMP826</strain>
    </source>
</reference>
<name>A0A7S2DWL7_9STRA</name>
<organism evidence="5">
    <name type="scientific">Helicotheca tamesis</name>
    <dbReference type="NCBI Taxonomy" id="374047"/>
    <lineage>
        <taxon>Eukaryota</taxon>
        <taxon>Sar</taxon>
        <taxon>Stramenopiles</taxon>
        <taxon>Ochrophyta</taxon>
        <taxon>Bacillariophyta</taxon>
        <taxon>Mediophyceae</taxon>
        <taxon>Lithodesmiophycidae</taxon>
        <taxon>Lithodesmiales</taxon>
        <taxon>Lithodesmiaceae</taxon>
        <taxon>Helicotheca</taxon>
    </lineage>
</organism>
<dbReference type="EMBL" id="HBGV01000532">
    <property type="protein sequence ID" value="CAD9466501.1"/>
    <property type="molecule type" value="Transcribed_RNA"/>
</dbReference>
<dbReference type="GO" id="GO:0009611">
    <property type="term" value="P:response to wounding"/>
    <property type="evidence" value="ECO:0007669"/>
    <property type="project" value="InterPro"/>
</dbReference>
<keyword evidence="3" id="KW-0722">Serine protease inhibitor</keyword>
<dbReference type="Gene3D" id="3.30.10.10">
    <property type="entry name" value="Trypsin Inhibitor V, subunit A"/>
    <property type="match status" value="1"/>
</dbReference>
<dbReference type="InterPro" id="IPR000864">
    <property type="entry name" value="Prot_inh_pot1"/>
</dbReference>
<dbReference type="AlphaFoldDB" id="A0A7S2DWL7"/>
<accession>A0A7S2DWL7</accession>
<gene>
    <name evidence="5" type="ORF">HTAM1171_LOCUS361</name>
</gene>
<comment type="similarity">
    <text evidence="1">Belongs to the protease inhibitor I13 (potato type I serine protease inhibitor) family.</text>
</comment>
<dbReference type="Pfam" id="PF00280">
    <property type="entry name" value="potato_inhibit"/>
    <property type="match status" value="1"/>
</dbReference>
<evidence type="ECO:0000256" key="3">
    <source>
        <dbReference type="ARBA" id="ARBA00022900"/>
    </source>
</evidence>
<keyword evidence="4" id="KW-0732">Signal</keyword>
<evidence type="ECO:0000313" key="5">
    <source>
        <dbReference type="EMBL" id="CAD9466501.1"/>
    </source>
</evidence>
<evidence type="ECO:0000256" key="2">
    <source>
        <dbReference type="ARBA" id="ARBA00022690"/>
    </source>
</evidence>
<sequence length="113" mass="12210">MVSNTAIASIALLILGIAVAVVEYTSRGHPESTEMYQPMVGGSMKYLHEGPWPDCVGMMGTDCVTYIEAAAEDVQGHVTIVYPDETKDDDFDPVRVFVDVDEYGIVIAIPGRG</sequence>
<feature type="chain" id="PRO_5031527231" description="Subtilisin" evidence="4">
    <location>
        <begin position="21"/>
        <end position="113"/>
    </location>
</feature>
<protein>
    <recommendedName>
        <fullName evidence="6">Subtilisin</fullName>
    </recommendedName>
</protein>